<evidence type="ECO:0000313" key="3">
    <source>
        <dbReference type="Proteomes" id="UP000694523"/>
    </source>
</evidence>
<feature type="transmembrane region" description="Helical" evidence="1">
    <location>
        <begin position="312"/>
        <end position="336"/>
    </location>
</feature>
<evidence type="ECO:0000313" key="2">
    <source>
        <dbReference type="Ensembl" id="ENSNMLP00000041362.1"/>
    </source>
</evidence>
<organism evidence="2 3">
    <name type="scientific">Neogobius melanostomus</name>
    <name type="common">round goby</name>
    <dbReference type="NCBI Taxonomy" id="47308"/>
    <lineage>
        <taxon>Eukaryota</taxon>
        <taxon>Metazoa</taxon>
        <taxon>Chordata</taxon>
        <taxon>Craniata</taxon>
        <taxon>Vertebrata</taxon>
        <taxon>Euteleostomi</taxon>
        <taxon>Actinopterygii</taxon>
        <taxon>Neopterygii</taxon>
        <taxon>Teleostei</taxon>
        <taxon>Neoteleostei</taxon>
        <taxon>Acanthomorphata</taxon>
        <taxon>Gobiaria</taxon>
        <taxon>Gobiiformes</taxon>
        <taxon>Gobioidei</taxon>
        <taxon>Gobiidae</taxon>
        <taxon>Benthophilinae</taxon>
        <taxon>Neogobiini</taxon>
        <taxon>Neogobius</taxon>
    </lineage>
</organism>
<keyword evidence="3" id="KW-1185">Reference proteome</keyword>
<dbReference type="AlphaFoldDB" id="A0A8C6V120"/>
<keyword evidence="1" id="KW-1133">Transmembrane helix</keyword>
<protein>
    <submittedName>
        <fullName evidence="2">Si:dkeyp-77h1.4</fullName>
    </submittedName>
</protein>
<reference evidence="2" key="2">
    <citation type="submission" date="2025-09" db="UniProtKB">
        <authorList>
            <consortium name="Ensembl"/>
        </authorList>
    </citation>
    <scope>IDENTIFICATION</scope>
</reference>
<dbReference type="Ensembl" id="ENSNMLT00000045978.1">
    <property type="protein sequence ID" value="ENSNMLP00000041362.1"/>
    <property type="gene ID" value="ENSNMLG00000025332.1"/>
</dbReference>
<evidence type="ECO:0000256" key="1">
    <source>
        <dbReference type="SAM" id="Phobius"/>
    </source>
</evidence>
<name>A0A8C6V120_9GOBI</name>
<sequence length="454" mass="50143">MSFIIYIFHLSPVAQEETVKFQGEDFHISLRSLNVEVTFRNISAPRSQASDEPLMRGGKAVSERAQLNSGLTHLIIESVREADEGLYTIKDPEDPDYVNKINLIVRDCSNEESVKYGDNYHIPLLDVSPPITLEYRPISVEANLTSKPALVLMTAAKTTRDGYQDRIIVSEKDITLRGVTGADEGSYAVREAKGGITWKMCLNVRGERHHHFLELPLGKRMKINLILSSSLVQLHYTRSSDPAPRTPHLLLDKGNFTSVHLDFEGRISLEGNVFILDKIKPSDAGEFKVTDILGFTVTIVHLELKPFKLEKLYVAIIALLAFVVFLLLACLVSCLFKVRKRAKKNAALEKLGLEVSSKEVGGGNLETSDSGVGFNTALPLDTDTDAADALPDSEAASITAPAEPKPSPLLLLLLRRRLSPRLSEKNYSHCITGCTTPLSPFTFSVSVVFTLQDI</sequence>
<proteinExistence type="predicted"/>
<reference evidence="2" key="1">
    <citation type="submission" date="2025-08" db="UniProtKB">
        <authorList>
            <consortium name="Ensembl"/>
        </authorList>
    </citation>
    <scope>IDENTIFICATION</scope>
</reference>
<keyword evidence="1" id="KW-0812">Transmembrane</keyword>
<accession>A0A8C6V120</accession>
<dbReference type="Proteomes" id="UP000694523">
    <property type="component" value="Unplaced"/>
</dbReference>
<keyword evidence="1" id="KW-0472">Membrane</keyword>